<comment type="subcellular location">
    <subcellularLocation>
        <location evidence="1">Membrane</location>
        <topology evidence="1">Multi-pass membrane protein</topology>
    </subcellularLocation>
</comment>
<feature type="domain" description="Major facilitator superfamily (MFS) profile" evidence="6">
    <location>
        <begin position="11"/>
        <end position="389"/>
    </location>
</feature>
<dbReference type="AlphaFoldDB" id="A0A0A2WFR4"/>
<comment type="caution">
    <text evidence="7">The sequence shown here is derived from an EMBL/GenBank/DDBJ whole genome shotgun (WGS) entry which is preliminary data.</text>
</comment>
<evidence type="ECO:0000256" key="5">
    <source>
        <dbReference type="SAM" id="Phobius"/>
    </source>
</evidence>
<protein>
    <submittedName>
        <fullName evidence="7">Major facilitator superfamily transporter</fullName>
    </submittedName>
</protein>
<dbReference type="PANTHER" id="PTHR23518:SF2">
    <property type="entry name" value="MAJOR FACILITATOR SUPERFAMILY TRANSPORTER"/>
    <property type="match status" value="1"/>
</dbReference>
<dbReference type="OrthoDB" id="9803985at2"/>
<evidence type="ECO:0000313" key="8">
    <source>
        <dbReference type="Proteomes" id="UP000030518"/>
    </source>
</evidence>
<evidence type="ECO:0000256" key="1">
    <source>
        <dbReference type="ARBA" id="ARBA00004141"/>
    </source>
</evidence>
<dbReference type="PANTHER" id="PTHR23518">
    <property type="entry name" value="C-METHYLTRANSFERASE"/>
    <property type="match status" value="1"/>
</dbReference>
<dbReference type="Gene3D" id="1.20.1250.20">
    <property type="entry name" value="MFS general substrate transporter like domains"/>
    <property type="match status" value="2"/>
</dbReference>
<dbReference type="InterPro" id="IPR011701">
    <property type="entry name" value="MFS"/>
</dbReference>
<feature type="transmembrane region" description="Helical" evidence="5">
    <location>
        <begin position="300"/>
        <end position="318"/>
    </location>
</feature>
<dbReference type="STRING" id="1300345.LF41_133"/>
<dbReference type="InterPro" id="IPR020846">
    <property type="entry name" value="MFS_dom"/>
</dbReference>
<feature type="transmembrane region" description="Helical" evidence="5">
    <location>
        <begin position="338"/>
        <end position="358"/>
    </location>
</feature>
<reference evidence="7 8" key="1">
    <citation type="submission" date="2014-09" db="EMBL/GenBank/DDBJ databases">
        <title>Genome sequences of Lysobacter dokdonensis DS-58.</title>
        <authorList>
            <person name="Kim J.F."/>
            <person name="Kwak M.-J."/>
        </authorList>
    </citation>
    <scope>NUCLEOTIDE SEQUENCE [LARGE SCALE GENOMIC DNA]</scope>
    <source>
        <strain evidence="7 8">DS-58</strain>
    </source>
</reference>
<dbReference type="SUPFAM" id="SSF103473">
    <property type="entry name" value="MFS general substrate transporter"/>
    <property type="match status" value="1"/>
</dbReference>
<feature type="transmembrane region" description="Helical" evidence="5">
    <location>
        <begin position="364"/>
        <end position="384"/>
    </location>
</feature>
<feature type="transmembrane region" description="Helical" evidence="5">
    <location>
        <begin position="89"/>
        <end position="109"/>
    </location>
</feature>
<name>A0A0A2WFR4_9GAMM</name>
<evidence type="ECO:0000256" key="4">
    <source>
        <dbReference type="ARBA" id="ARBA00023136"/>
    </source>
</evidence>
<dbReference type="InterPro" id="IPR036259">
    <property type="entry name" value="MFS_trans_sf"/>
</dbReference>
<feature type="transmembrane region" description="Helical" evidence="5">
    <location>
        <begin position="276"/>
        <end position="294"/>
    </location>
</feature>
<dbReference type="InterPro" id="IPR005829">
    <property type="entry name" value="Sugar_transporter_CS"/>
</dbReference>
<dbReference type="GO" id="GO:0016020">
    <property type="term" value="C:membrane"/>
    <property type="evidence" value="ECO:0007669"/>
    <property type="project" value="UniProtKB-SubCell"/>
</dbReference>
<dbReference type="EMBL" id="JRKJ01000010">
    <property type="protein sequence ID" value="KGQ19041.1"/>
    <property type="molecule type" value="Genomic_DNA"/>
</dbReference>
<evidence type="ECO:0000256" key="3">
    <source>
        <dbReference type="ARBA" id="ARBA00022989"/>
    </source>
</evidence>
<dbReference type="eggNOG" id="COG2211">
    <property type="taxonomic scope" value="Bacteria"/>
</dbReference>
<dbReference type="PATRIC" id="fig|1300345.3.peg.1811"/>
<proteinExistence type="predicted"/>
<sequence>MRRALASLPNTVWLLGAISLLNDAASDMIYPLVPLYVASVLMAGPKALGWIEGVAEAASSLLKLASGALADRMRRIKPFVVVGYGLAGIARPLIGIATSWFGVLFFRFVDRVGKGLRSAPRDAMLAASVAPEQRGLAYGLHRGMDNAGAVIGPLIAAALLAAGFSLRHIFLLAIVPAVFVLIMALRLREPTPTQVKSTGPIDWRFTALPAPYRRYLVALGLFTLGNASNMFLLLRAQDLGLGASQITLLWAAFSAVAALASTPLSALSDRIGRKRLILSGWAGYALLYVLLGVVPIDRHWLWVLFPAYGLVTATIEGAERALVADLIPARSAGTAFGWYYLVTGLLLLPASAMFGMLWENGAPMLAFGASAALAVCAGLVLLPLQARPEEGVA</sequence>
<keyword evidence="2 5" id="KW-0812">Transmembrane</keyword>
<feature type="transmembrane region" description="Helical" evidence="5">
    <location>
        <begin position="169"/>
        <end position="187"/>
    </location>
</feature>
<evidence type="ECO:0000256" key="2">
    <source>
        <dbReference type="ARBA" id="ARBA00022692"/>
    </source>
</evidence>
<dbReference type="CDD" id="cd17370">
    <property type="entry name" value="MFS_MJ1317_like"/>
    <property type="match status" value="1"/>
</dbReference>
<dbReference type="PROSITE" id="PS00216">
    <property type="entry name" value="SUGAR_TRANSPORT_1"/>
    <property type="match status" value="1"/>
</dbReference>
<organism evidence="7 8">
    <name type="scientific">Lysobacter dokdonensis DS-58</name>
    <dbReference type="NCBI Taxonomy" id="1300345"/>
    <lineage>
        <taxon>Bacteria</taxon>
        <taxon>Pseudomonadati</taxon>
        <taxon>Pseudomonadota</taxon>
        <taxon>Gammaproteobacteria</taxon>
        <taxon>Lysobacterales</taxon>
        <taxon>Lysobacteraceae</taxon>
        <taxon>Noviluteimonas</taxon>
    </lineage>
</organism>
<accession>A0A0A2WFR4</accession>
<evidence type="ECO:0000259" key="6">
    <source>
        <dbReference type="PROSITE" id="PS50850"/>
    </source>
</evidence>
<dbReference type="Pfam" id="PF07690">
    <property type="entry name" value="MFS_1"/>
    <property type="match status" value="1"/>
</dbReference>
<dbReference type="GO" id="GO:0022857">
    <property type="term" value="F:transmembrane transporter activity"/>
    <property type="evidence" value="ECO:0007669"/>
    <property type="project" value="InterPro"/>
</dbReference>
<keyword evidence="3 5" id="KW-1133">Transmembrane helix</keyword>
<dbReference type="RefSeq" id="WP_036168921.1">
    <property type="nucleotide sequence ID" value="NZ_JRKJ01000010.1"/>
</dbReference>
<feature type="transmembrane region" description="Helical" evidence="5">
    <location>
        <begin position="246"/>
        <end position="264"/>
    </location>
</feature>
<dbReference type="Proteomes" id="UP000030518">
    <property type="component" value="Unassembled WGS sequence"/>
</dbReference>
<dbReference type="PROSITE" id="PS50850">
    <property type="entry name" value="MFS"/>
    <property type="match status" value="1"/>
</dbReference>
<gene>
    <name evidence="7" type="ORF">LF41_133</name>
</gene>
<keyword evidence="8" id="KW-1185">Reference proteome</keyword>
<evidence type="ECO:0000313" key="7">
    <source>
        <dbReference type="EMBL" id="KGQ19041.1"/>
    </source>
</evidence>
<feature type="transmembrane region" description="Helical" evidence="5">
    <location>
        <begin position="215"/>
        <end position="234"/>
    </location>
</feature>
<keyword evidence="4 5" id="KW-0472">Membrane</keyword>